<evidence type="ECO:0000256" key="5">
    <source>
        <dbReference type="ARBA" id="ARBA00022990"/>
    </source>
</evidence>
<name>A0AAJ7FUI0_CEPCN</name>
<proteinExistence type="predicted"/>
<keyword evidence="3" id="KW-0963">Cytoplasm</keyword>
<feature type="region of interest" description="Disordered" evidence="10">
    <location>
        <begin position="62"/>
        <end position="86"/>
    </location>
</feature>
<dbReference type="InterPro" id="IPR035969">
    <property type="entry name" value="Rab-GAP_TBC_sf"/>
</dbReference>
<evidence type="ECO:0000256" key="7">
    <source>
        <dbReference type="ARBA" id="ARBA00065268"/>
    </source>
</evidence>
<dbReference type="Gene3D" id="1.10.472.80">
    <property type="entry name" value="Ypt/Rab-GAP domain of gyp1p, domain 3"/>
    <property type="match status" value="1"/>
</dbReference>
<feature type="compositionally biased region" description="Basic and acidic residues" evidence="10">
    <location>
        <begin position="614"/>
        <end position="623"/>
    </location>
</feature>
<evidence type="ECO:0000256" key="3">
    <source>
        <dbReference type="ARBA" id="ARBA00022490"/>
    </source>
</evidence>
<dbReference type="FunFam" id="1.10.8.270:FF:000005">
    <property type="entry name" value="TBC1 domain family member 15"/>
    <property type="match status" value="1"/>
</dbReference>
<keyword evidence="5" id="KW-0007">Acetylation</keyword>
<comment type="subcellular location">
    <subcellularLocation>
        <location evidence="1">Cytoplasm</location>
    </subcellularLocation>
</comment>
<evidence type="ECO:0000256" key="4">
    <source>
        <dbReference type="ARBA" id="ARBA00022553"/>
    </source>
</evidence>
<dbReference type="SMART" id="SM00164">
    <property type="entry name" value="TBC"/>
    <property type="match status" value="1"/>
</dbReference>
<organism evidence="12 13">
    <name type="scientific">Cephus cinctus</name>
    <name type="common">Wheat stem sawfly</name>
    <dbReference type="NCBI Taxonomy" id="211228"/>
    <lineage>
        <taxon>Eukaryota</taxon>
        <taxon>Metazoa</taxon>
        <taxon>Ecdysozoa</taxon>
        <taxon>Arthropoda</taxon>
        <taxon>Hexapoda</taxon>
        <taxon>Insecta</taxon>
        <taxon>Pterygota</taxon>
        <taxon>Neoptera</taxon>
        <taxon>Endopterygota</taxon>
        <taxon>Hymenoptera</taxon>
        <taxon>Cephoidea</taxon>
        <taxon>Cephidae</taxon>
        <taxon>Cephus</taxon>
    </lineage>
</organism>
<dbReference type="Proteomes" id="UP000694920">
    <property type="component" value="Unplaced"/>
</dbReference>
<comment type="subunit">
    <text evidence="7">Interacts with non-phosphorylated form of RAB8A; phosphorylation of RAB8A at 'Thr-72' disrupts this interaction. Interacts with ARMC12.</text>
</comment>
<evidence type="ECO:0000256" key="6">
    <source>
        <dbReference type="ARBA" id="ARBA00055283"/>
    </source>
</evidence>
<keyword evidence="12" id="KW-1185">Reference proteome</keyword>
<accession>A0AAJ7FUI0</accession>
<dbReference type="PANTHER" id="PTHR22957:SF645">
    <property type="entry name" value="LD27216P"/>
    <property type="match status" value="1"/>
</dbReference>
<evidence type="ECO:0000256" key="1">
    <source>
        <dbReference type="ARBA" id="ARBA00004496"/>
    </source>
</evidence>
<gene>
    <name evidence="13" type="primary">LOC107274389</name>
</gene>
<dbReference type="PROSITE" id="PS50086">
    <property type="entry name" value="TBC_RABGAP"/>
    <property type="match status" value="1"/>
</dbReference>
<dbReference type="GO" id="GO:0005737">
    <property type="term" value="C:cytoplasm"/>
    <property type="evidence" value="ECO:0007669"/>
    <property type="project" value="UniProtKB-SubCell"/>
</dbReference>
<dbReference type="Pfam" id="PF00566">
    <property type="entry name" value="RabGAP-TBC"/>
    <property type="match status" value="1"/>
</dbReference>
<dbReference type="FunFam" id="1.10.472.80:FF:000005">
    <property type="entry name" value="TBC1 domain family member 15"/>
    <property type="match status" value="1"/>
</dbReference>
<evidence type="ECO:0000256" key="9">
    <source>
        <dbReference type="ARBA" id="ARBA00082539"/>
    </source>
</evidence>
<dbReference type="KEGG" id="ccin:107274389"/>
<evidence type="ECO:0000256" key="8">
    <source>
        <dbReference type="ARBA" id="ARBA00067480"/>
    </source>
</evidence>
<evidence type="ECO:0000313" key="12">
    <source>
        <dbReference type="Proteomes" id="UP000694920"/>
    </source>
</evidence>
<dbReference type="SUPFAM" id="SSF47923">
    <property type="entry name" value="Ypt/Rab-GAP domain of gyp1p"/>
    <property type="match status" value="2"/>
</dbReference>
<evidence type="ECO:0000256" key="10">
    <source>
        <dbReference type="SAM" id="MobiDB-lite"/>
    </source>
</evidence>
<keyword evidence="4" id="KW-0597">Phosphoprotein</keyword>
<protein>
    <recommendedName>
        <fullName evidence="8">TBC1 domain family member 15</fullName>
    </recommendedName>
    <alternativeName>
        <fullName evidence="9">GTPase-activating protein RAB7</fullName>
    </alternativeName>
</protein>
<evidence type="ECO:0000256" key="2">
    <source>
        <dbReference type="ARBA" id="ARBA00022468"/>
    </source>
</evidence>
<feature type="region of interest" description="Disordered" evidence="10">
    <location>
        <begin position="602"/>
        <end position="627"/>
    </location>
</feature>
<reference evidence="13" key="1">
    <citation type="submission" date="2025-08" db="UniProtKB">
        <authorList>
            <consortium name="RefSeq"/>
        </authorList>
    </citation>
    <scope>IDENTIFICATION</scope>
</reference>
<dbReference type="AlphaFoldDB" id="A0AAJ7FUI0"/>
<comment type="function">
    <text evidence="6">Acts as a GTPase activating protein for RAB7A. Does not act on RAB4, RAB5 or RAB6.</text>
</comment>
<dbReference type="GO" id="GO:0005096">
    <property type="term" value="F:GTPase activator activity"/>
    <property type="evidence" value="ECO:0007669"/>
    <property type="project" value="UniProtKB-KW"/>
</dbReference>
<dbReference type="Gene3D" id="1.10.8.270">
    <property type="entry name" value="putative rabgap domain of human tbc1 domain family member 14 like domains"/>
    <property type="match status" value="1"/>
</dbReference>
<evidence type="ECO:0000313" key="13">
    <source>
        <dbReference type="RefSeq" id="XP_015608972.1"/>
    </source>
</evidence>
<dbReference type="RefSeq" id="XP_015608972.1">
    <property type="nucleotide sequence ID" value="XM_015753486.2"/>
</dbReference>
<keyword evidence="2" id="KW-0343">GTPase activation</keyword>
<feature type="domain" description="Rab-GAP TBC" evidence="11">
    <location>
        <begin position="299"/>
        <end position="509"/>
    </location>
</feature>
<dbReference type="GeneID" id="107274389"/>
<dbReference type="PANTHER" id="PTHR22957">
    <property type="entry name" value="TBC1 DOMAIN FAMILY MEMBER GTPASE-ACTIVATING PROTEIN"/>
    <property type="match status" value="1"/>
</dbReference>
<evidence type="ECO:0000259" key="11">
    <source>
        <dbReference type="PROSITE" id="PS50086"/>
    </source>
</evidence>
<dbReference type="InterPro" id="IPR000195">
    <property type="entry name" value="Rab-GAP-TBC_dom"/>
</dbReference>
<dbReference type="CTD" id="33184"/>
<sequence>MFEPTEQGKDVFTHGGVVLRGANTREDDAQSTGTLNIVEYSYGKCIEWKPVEVSVVSENQDQDPEWSLVDSHTRRTRTSSEGPDSLGRARTVRIMLTDLKSFRVHHGGQQLILMQKDGTTYVAFFQLSNAENFVNSMKAFMKLKRSRVDKNFYHVMDEFNPVLENSFSHLDLFQENTSDYVWKFVRNLHNRPYETTLEAFSKLADIWLYKEPVKRPVEEAVADLLNRSLTIDVPHPPVSVSSGEEYEVIGDAGSSVVLPPRPPCPRGAPLSQEQWDRFKDPEGRVTNPKAVREIIFRGGICASLRFEVWKFLLNYYPWNSTTAERIELRKKKTDEYFMMKLQWRSMTPAQENRFSDYRDRKSLIEKDVNRTDRTRVYYAGDNNPHLAQLYDILMTYVMYNFDLGYVQGMSDLLSPILCLMDSEVDAFWCFVGFMNKVSTNFEMDQAGMKAQLCQLNALLSVTEPQLFNYLYKNDSGNMFFCFRWLLVLFKREFNSIDIMKLWEILWTDLPCKNFHLLVCAAILDTEKTMLMENRYGFTEILKHINDLSLHIELPWTLSKAEGIYHQLMAVESQLPDSVRVIIGLEPLNKTPASDLEDESACAGAHANGENSNGIRRDSDKSENVKFGNNEVSYERGLSVSYI</sequence>